<dbReference type="PROSITE" id="PS00122">
    <property type="entry name" value="CARBOXYLESTERASE_B_1"/>
    <property type="match status" value="1"/>
</dbReference>
<dbReference type="Proteomes" id="UP000509510">
    <property type="component" value="Chromosome V"/>
</dbReference>
<dbReference type="PROSITE" id="PS01173">
    <property type="entry name" value="LIPASE_GDXG_HIS"/>
    <property type="match status" value="1"/>
</dbReference>
<evidence type="ECO:0000259" key="5">
    <source>
        <dbReference type="Pfam" id="PF00135"/>
    </source>
</evidence>
<feature type="domain" description="Carboxylesterase type B" evidence="5">
    <location>
        <begin position="36"/>
        <end position="529"/>
    </location>
</feature>
<dbReference type="GeneID" id="55996425"/>
<dbReference type="InterPro" id="IPR029058">
    <property type="entry name" value="AB_hydrolase_fold"/>
</dbReference>
<organism evidence="6 7">
    <name type="scientific">Talaromyces rugulosus</name>
    <name type="common">Penicillium rugulosum</name>
    <dbReference type="NCBI Taxonomy" id="121627"/>
    <lineage>
        <taxon>Eukaryota</taxon>
        <taxon>Fungi</taxon>
        <taxon>Dikarya</taxon>
        <taxon>Ascomycota</taxon>
        <taxon>Pezizomycotina</taxon>
        <taxon>Eurotiomycetes</taxon>
        <taxon>Eurotiomycetidae</taxon>
        <taxon>Eurotiales</taxon>
        <taxon>Trichocomaceae</taxon>
        <taxon>Talaromyces</taxon>
        <taxon>Talaromyces sect. Islandici</taxon>
    </lineage>
</organism>
<evidence type="ECO:0000256" key="4">
    <source>
        <dbReference type="RuleBase" id="RU361235"/>
    </source>
</evidence>
<dbReference type="Gene3D" id="3.40.50.1820">
    <property type="entry name" value="alpha/beta hydrolase"/>
    <property type="match status" value="1"/>
</dbReference>
<keyword evidence="3 4" id="KW-0378">Hydrolase</keyword>
<evidence type="ECO:0000313" key="6">
    <source>
        <dbReference type="EMBL" id="QKX61785.1"/>
    </source>
</evidence>
<proteinExistence type="inferred from homology"/>
<evidence type="ECO:0000256" key="1">
    <source>
        <dbReference type="ARBA" id="ARBA00005964"/>
    </source>
</evidence>
<dbReference type="AlphaFoldDB" id="A0A7H8R840"/>
<evidence type="ECO:0000256" key="2">
    <source>
        <dbReference type="ARBA" id="ARBA00010515"/>
    </source>
</evidence>
<dbReference type="PANTHER" id="PTHR11559">
    <property type="entry name" value="CARBOXYLESTERASE"/>
    <property type="match status" value="1"/>
</dbReference>
<keyword evidence="4" id="KW-0732">Signal</keyword>
<dbReference type="InterPro" id="IPR002168">
    <property type="entry name" value="Lipase_GDXG_HIS_AS"/>
</dbReference>
<dbReference type="OrthoDB" id="408631at2759"/>
<evidence type="ECO:0000256" key="3">
    <source>
        <dbReference type="ARBA" id="ARBA00022801"/>
    </source>
</evidence>
<name>A0A7H8R840_TALRU</name>
<comment type="similarity">
    <text evidence="2">Belongs to the 'GDXG' lipolytic enzyme family.</text>
</comment>
<evidence type="ECO:0000313" key="7">
    <source>
        <dbReference type="Proteomes" id="UP000509510"/>
    </source>
</evidence>
<dbReference type="EC" id="3.1.1.-" evidence="4"/>
<dbReference type="InterPro" id="IPR050309">
    <property type="entry name" value="Type-B_Carboxylest/Lipase"/>
</dbReference>
<reference evidence="7" key="1">
    <citation type="submission" date="2020-06" db="EMBL/GenBank/DDBJ databases">
        <title>A chromosome-scale genome assembly of Talaromyces rugulosus W13939.</title>
        <authorList>
            <person name="Wang B."/>
            <person name="Guo L."/>
            <person name="Ye K."/>
            <person name="Wang L."/>
        </authorList>
    </citation>
    <scope>NUCLEOTIDE SEQUENCE [LARGE SCALE GENOMIC DNA]</scope>
    <source>
        <strain evidence="7">W13939</strain>
    </source>
</reference>
<protein>
    <recommendedName>
        <fullName evidence="4">Carboxylic ester hydrolase</fullName>
        <ecNumber evidence="4">3.1.1.-</ecNumber>
    </recommendedName>
</protein>
<dbReference type="EMBL" id="CP055902">
    <property type="protein sequence ID" value="QKX61785.1"/>
    <property type="molecule type" value="Genomic_DNA"/>
</dbReference>
<dbReference type="InterPro" id="IPR019826">
    <property type="entry name" value="Carboxylesterase_B_AS"/>
</dbReference>
<dbReference type="Pfam" id="PF00135">
    <property type="entry name" value="COesterase"/>
    <property type="match status" value="1"/>
</dbReference>
<comment type="similarity">
    <text evidence="1 4">Belongs to the type-B carboxylesterase/lipase family.</text>
</comment>
<dbReference type="KEGG" id="trg:TRUGW13939_08941"/>
<feature type="chain" id="PRO_5029035646" description="Carboxylic ester hydrolase" evidence="4">
    <location>
        <begin position="20"/>
        <end position="587"/>
    </location>
</feature>
<sequence length="587" mass="63422">MLDVLSLYLFLPLAILCHAQTPPSNPFPAGNSTTDPLVVNLGVPYAEAPIGSLRWQASVPPSTVGNGTVVPATAYGYACPQTSDPTLSITPFQPNGGVNEDCLVLNVWAPADATDLPVFVYIHGGGYDSGSSSSFDVPFMVKNAKDKFIGVAIQYRLGAFGFLASEDVHNSGVVNAGLYDQYLALQWVQRYINLFGGNSSAVTLAGGSAGAGAAMLQAMAYGGQVNDTLFDRIFATSPYLPQQFNYSDSMPTDNYYSFAQEAGCYDPTTGDKSNIFQCLVGQDTIILQNASSIVNNRARFGHGAFEPTTDGIFVQDIPSAQLTNGNLNGNYALIGNNADEGEMFVPPNITTDAGFTAFVKFLYPLLDDNDMLQVQELYPAIDGISTTRYATDGLDNTTNAVNVSPFVTGHQQRANNLYAETTFDCPAQWLAEGFSRNGRQSYKFQYSILTSLHGNDLYSYMNLGNSLPSNMAQAFRDAVISFMNSFISTGSPSDETIYNTTVPLDTASVLKNWSSYSLDSPLQMNLNQTGGTPAITNDPRDPYHIEVIVYNDPGLSPLFSLVDAYNWEGGRGKRCDFWKSIGYKVPG</sequence>
<accession>A0A7H8R840</accession>
<dbReference type="InterPro" id="IPR002018">
    <property type="entry name" value="CarbesteraseB"/>
</dbReference>
<feature type="signal peptide" evidence="4">
    <location>
        <begin position="1"/>
        <end position="19"/>
    </location>
</feature>
<dbReference type="GO" id="GO:0016787">
    <property type="term" value="F:hydrolase activity"/>
    <property type="evidence" value="ECO:0007669"/>
    <property type="project" value="UniProtKB-KW"/>
</dbReference>
<gene>
    <name evidence="6" type="ORF">TRUGW13939_08941</name>
</gene>
<dbReference type="SUPFAM" id="SSF53474">
    <property type="entry name" value="alpha/beta-Hydrolases"/>
    <property type="match status" value="1"/>
</dbReference>
<keyword evidence="7" id="KW-1185">Reference proteome</keyword>
<dbReference type="RefSeq" id="XP_035347959.1">
    <property type="nucleotide sequence ID" value="XM_035492066.1"/>
</dbReference>